<dbReference type="InterPro" id="IPR013785">
    <property type="entry name" value="Aldolase_TIM"/>
</dbReference>
<sequence length="153" mass="17234">MNTIEKTYIPQGTKAMLPHGGLPEMVSLYMLKLIEKTGGKTGPLGKQFIAQPNLEKKYYKIKSEDPLIEDHNEVAPGVVYKYKGKLDKNGKVLHYGRVLWTVTRFCATYCRFCTRGREVGIPAYVKAHTKAAIAQKPYLDDAEIAKVLAFLKK</sequence>
<proteinExistence type="predicted"/>
<dbReference type="Gene3D" id="3.20.20.70">
    <property type="entry name" value="Aldolase class I"/>
    <property type="match status" value="1"/>
</dbReference>
<dbReference type="AlphaFoldDB" id="A0A2M7EJ30"/>
<protein>
    <recommendedName>
        <fullName evidence="3">Radical SAM core domain-containing protein</fullName>
    </recommendedName>
</protein>
<dbReference type="Proteomes" id="UP000228762">
    <property type="component" value="Unassembled WGS sequence"/>
</dbReference>
<gene>
    <name evidence="1" type="ORF">COW57_04650</name>
</gene>
<evidence type="ECO:0008006" key="3">
    <source>
        <dbReference type="Google" id="ProtNLM"/>
    </source>
</evidence>
<dbReference type="EMBL" id="PFEV01000214">
    <property type="protein sequence ID" value="PIV70564.1"/>
    <property type="molecule type" value="Genomic_DNA"/>
</dbReference>
<evidence type="ECO:0000313" key="2">
    <source>
        <dbReference type="Proteomes" id="UP000228762"/>
    </source>
</evidence>
<comment type="caution">
    <text evidence="1">The sequence shown here is derived from an EMBL/GenBank/DDBJ whole genome shotgun (WGS) entry which is preliminary data.</text>
</comment>
<accession>A0A2M7EJ30</accession>
<organism evidence="1 2">
    <name type="scientific">Candidatus Roizmanbacteria bacterium CG17_big_fil_post_rev_8_21_14_2_50_39_7</name>
    <dbReference type="NCBI Taxonomy" id="1974858"/>
    <lineage>
        <taxon>Bacteria</taxon>
        <taxon>Candidatus Roizmaniibacteriota</taxon>
    </lineage>
</organism>
<name>A0A2M7EJ30_9BACT</name>
<feature type="non-terminal residue" evidence="1">
    <location>
        <position position="153"/>
    </location>
</feature>
<reference evidence="2" key="1">
    <citation type="submission" date="2017-09" db="EMBL/GenBank/DDBJ databases">
        <title>Depth-based differentiation of microbial function through sediment-hosted aquifers and enrichment of novel symbionts in the deep terrestrial subsurface.</title>
        <authorList>
            <person name="Probst A.J."/>
            <person name="Ladd B."/>
            <person name="Jarett J.K."/>
            <person name="Geller-Mcgrath D.E."/>
            <person name="Sieber C.M.K."/>
            <person name="Emerson J.B."/>
            <person name="Anantharaman K."/>
            <person name="Thomas B.C."/>
            <person name="Malmstrom R."/>
            <person name="Stieglmeier M."/>
            <person name="Klingl A."/>
            <person name="Woyke T."/>
            <person name="Ryan C.M."/>
            <person name="Banfield J.F."/>
        </authorList>
    </citation>
    <scope>NUCLEOTIDE SEQUENCE [LARGE SCALE GENOMIC DNA]</scope>
</reference>
<evidence type="ECO:0000313" key="1">
    <source>
        <dbReference type="EMBL" id="PIV70564.1"/>
    </source>
</evidence>